<reference evidence="4" key="1">
    <citation type="submission" date="2025-08" db="UniProtKB">
        <authorList>
            <consortium name="Ensembl"/>
        </authorList>
    </citation>
    <scope>IDENTIFICATION</scope>
</reference>
<dbReference type="PANTHER" id="PTHR12941:SF10">
    <property type="entry name" value="ER MEMBRANE PROTEIN COMPLEX SUBUNIT 8_9 HOMOLOG"/>
    <property type="match status" value="1"/>
</dbReference>
<sequence length="227" mass="25187">MKDYTAAVDQYFECHGRRIKLYVDFREHDVDKGKEGDIMEDNAKLTLTVPAYVKMVLHASRYVHSAVNGVLLATAPRTATREGVTAAGLLCIDAVPLFHTALPLAPMLEAALALIDSWCKEKDLCIAGYYQANESRKDSSPDTVACKIAERILENIQPATLVMCHIGARGPAHHTCPAWLRGTPTGCRLRYSFVRHSTGLAQLAHQQPHRPELLNHNQLCKSIFNLD</sequence>
<dbReference type="PANTHER" id="PTHR12941">
    <property type="entry name" value="ER MEMBRANE PROTEIN COMPLEX"/>
    <property type="match status" value="1"/>
</dbReference>
<feature type="domain" description="MPN" evidence="3">
    <location>
        <begin position="45"/>
        <end position="181"/>
    </location>
</feature>
<dbReference type="GeneTree" id="ENSGT00390000006738"/>
<evidence type="ECO:0000313" key="4">
    <source>
        <dbReference type="Ensembl" id="ENSEBUP00000006407.1"/>
    </source>
</evidence>
<dbReference type="CDD" id="cd08060">
    <property type="entry name" value="MPN_UPF0172"/>
    <property type="match status" value="1"/>
</dbReference>
<dbReference type="InterPro" id="IPR037518">
    <property type="entry name" value="MPN"/>
</dbReference>
<dbReference type="AlphaFoldDB" id="A0A8C4NGQ0"/>
<dbReference type="Pfam" id="PF03665">
    <property type="entry name" value="UPF0172"/>
    <property type="match status" value="1"/>
</dbReference>
<organism evidence="4 5">
    <name type="scientific">Eptatretus burgeri</name>
    <name type="common">Inshore hagfish</name>
    <dbReference type="NCBI Taxonomy" id="7764"/>
    <lineage>
        <taxon>Eukaryota</taxon>
        <taxon>Metazoa</taxon>
        <taxon>Chordata</taxon>
        <taxon>Craniata</taxon>
        <taxon>Vertebrata</taxon>
        <taxon>Cyclostomata</taxon>
        <taxon>Myxini</taxon>
        <taxon>Myxiniformes</taxon>
        <taxon>Myxinidae</taxon>
        <taxon>Eptatretinae</taxon>
        <taxon>Eptatretus</taxon>
    </lineage>
</organism>
<evidence type="ECO:0000313" key="5">
    <source>
        <dbReference type="Proteomes" id="UP000694388"/>
    </source>
</evidence>
<evidence type="ECO:0000256" key="1">
    <source>
        <dbReference type="ARBA" id="ARBA00007461"/>
    </source>
</evidence>
<dbReference type="GO" id="GO:0072546">
    <property type="term" value="C:EMC complex"/>
    <property type="evidence" value="ECO:0007669"/>
    <property type="project" value="InterPro"/>
</dbReference>
<comment type="similarity">
    <text evidence="1">Belongs to the EMC8/EMC9 family.</text>
</comment>
<reference evidence="4" key="2">
    <citation type="submission" date="2025-09" db="UniProtKB">
        <authorList>
            <consortium name="Ensembl"/>
        </authorList>
    </citation>
    <scope>IDENTIFICATION</scope>
</reference>
<dbReference type="Proteomes" id="UP000694388">
    <property type="component" value="Unplaced"/>
</dbReference>
<evidence type="ECO:0000259" key="3">
    <source>
        <dbReference type="PROSITE" id="PS50249"/>
    </source>
</evidence>
<dbReference type="InterPro" id="IPR005366">
    <property type="entry name" value="EMC8/9"/>
</dbReference>
<protein>
    <submittedName>
        <fullName evidence="4">ER membrane protein complex subunit 8</fullName>
    </submittedName>
</protein>
<comment type="subunit">
    <text evidence="2">Component of the ER membrane protein complex (EMC). EMC8 and EMC9 are mutually exclusive subunits of the EMC complex.</text>
</comment>
<proteinExistence type="inferred from homology"/>
<dbReference type="Ensembl" id="ENSEBUT00000006863.1">
    <property type="protein sequence ID" value="ENSEBUP00000006407.1"/>
    <property type="gene ID" value="ENSEBUG00000004250.1"/>
</dbReference>
<accession>A0A8C4NGQ0</accession>
<dbReference type="PROSITE" id="PS50249">
    <property type="entry name" value="MPN"/>
    <property type="match status" value="1"/>
</dbReference>
<name>A0A8C4NGQ0_EPTBU</name>
<evidence type="ECO:0000256" key="2">
    <source>
        <dbReference type="ARBA" id="ARBA00046436"/>
    </source>
</evidence>
<keyword evidence="5" id="KW-1185">Reference proteome</keyword>